<dbReference type="EMBL" id="JABXBU010000001">
    <property type="protein sequence ID" value="KAF8796476.1"/>
    <property type="molecule type" value="Genomic_DNA"/>
</dbReference>
<evidence type="ECO:0000313" key="1">
    <source>
        <dbReference type="EMBL" id="KAF8796476.1"/>
    </source>
</evidence>
<evidence type="ECO:0000313" key="2">
    <source>
        <dbReference type="Proteomes" id="UP000807504"/>
    </source>
</evidence>
<accession>A0A8T0G0N6</accession>
<organism evidence="1 2">
    <name type="scientific">Argiope bruennichi</name>
    <name type="common">Wasp spider</name>
    <name type="synonym">Aranea bruennichi</name>
    <dbReference type="NCBI Taxonomy" id="94029"/>
    <lineage>
        <taxon>Eukaryota</taxon>
        <taxon>Metazoa</taxon>
        <taxon>Ecdysozoa</taxon>
        <taxon>Arthropoda</taxon>
        <taxon>Chelicerata</taxon>
        <taxon>Arachnida</taxon>
        <taxon>Araneae</taxon>
        <taxon>Araneomorphae</taxon>
        <taxon>Entelegynae</taxon>
        <taxon>Araneoidea</taxon>
        <taxon>Araneidae</taxon>
        <taxon>Argiope</taxon>
    </lineage>
</organism>
<proteinExistence type="predicted"/>
<reference evidence="1" key="2">
    <citation type="submission" date="2020-06" db="EMBL/GenBank/DDBJ databases">
        <authorList>
            <person name="Sheffer M."/>
        </authorList>
    </citation>
    <scope>NUCLEOTIDE SEQUENCE</scope>
</reference>
<keyword evidence="2" id="KW-1185">Reference proteome</keyword>
<protein>
    <submittedName>
        <fullName evidence="1">Uncharacterized protein</fullName>
    </submittedName>
</protein>
<dbReference type="OrthoDB" id="6428524at2759"/>
<sequence>MSLQFYFSITEDEKKIFNVKEATLKIAAKDVTSAYSPTSLMGGSTFLDYNIPRNRCAYLYKYAAIHTGLVFKYFTEMLDLTSAKAVLDFKKDIKICCLGGGPGTDIVGICKALAAFPSFYKKVTQVTVLDLCGGWRNSFKHIISRLRHGKVEGVPVSFINSSDFKADLMAVNLLEPLPASIVKVISNADIICMVKFVSAIIGKQESVNALKVIGNHMKLGASVLFIDNVCDRVSGAVKMISEQCGFSNVLGPLHGSYKYANTKTKKDIYGCLPCCKIKVSVIGWMKTASLQIDLSNYRNFVPVNSAGEDEDSWNTESDSDDDVPTNMILKNSKTRNKFLSKTICDKFTQTAESYLNTSKSGIDHNLDESEISDLCSLMESVNNLLVVMENFKTYKSSRKCCSSHSCESHCHV</sequence>
<name>A0A8T0G0N6_ARGBR</name>
<reference evidence="1" key="1">
    <citation type="journal article" date="2020" name="bioRxiv">
        <title>Chromosome-level reference genome of the European wasp spider Argiope bruennichi: a resource for studies on range expansion and evolutionary adaptation.</title>
        <authorList>
            <person name="Sheffer M.M."/>
            <person name="Hoppe A."/>
            <person name="Krehenwinkel H."/>
            <person name="Uhl G."/>
            <person name="Kuss A.W."/>
            <person name="Jensen L."/>
            <person name="Jensen C."/>
            <person name="Gillespie R.G."/>
            <person name="Hoff K.J."/>
            <person name="Prost S."/>
        </authorList>
    </citation>
    <scope>NUCLEOTIDE SEQUENCE</scope>
</reference>
<dbReference type="AlphaFoldDB" id="A0A8T0G0N6"/>
<gene>
    <name evidence="1" type="ORF">HNY73_000846</name>
</gene>
<comment type="caution">
    <text evidence="1">The sequence shown here is derived from an EMBL/GenBank/DDBJ whole genome shotgun (WGS) entry which is preliminary data.</text>
</comment>
<dbReference type="OMA" id="SHSCESH"/>
<dbReference type="Proteomes" id="UP000807504">
    <property type="component" value="Unassembled WGS sequence"/>
</dbReference>